<keyword evidence="2" id="KW-1185">Reference proteome</keyword>
<dbReference type="Proteomes" id="UP001627154">
    <property type="component" value="Unassembled WGS sequence"/>
</dbReference>
<name>A0ABD2WQV8_9HYME</name>
<sequence length="90" mass="10511">MYVYVWMCSSSSSNNRSSFAIFCPWRSSPVEVRTQAASSGEIALREHELRLDSRNYGITRITDRRRWRGGCRGRLFSIKSTRYITSRIII</sequence>
<reference evidence="1 2" key="1">
    <citation type="journal article" date="2024" name="bioRxiv">
        <title>A reference genome for Trichogramma kaykai: A tiny desert-dwelling parasitoid wasp with competing sex-ratio distorters.</title>
        <authorList>
            <person name="Culotta J."/>
            <person name="Lindsey A.R."/>
        </authorList>
    </citation>
    <scope>NUCLEOTIDE SEQUENCE [LARGE SCALE GENOMIC DNA]</scope>
    <source>
        <strain evidence="1 2">KSX58</strain>
    </source>
</reference>
<proteinExistence type="predicted"/>
<organism evidence="1 2">
    <name type="scientific">Trichogramma kaykai</name>
    <dbReference type="NCBI Taxonomy" id="54128"/>
    <lineage>
        <taxon>Eukaryota</taxon>
        <taxon>Metazoa</taxon>
        <taxon>Ecdysozoa</taxon>
        <taxon>Arthropoda</taxon>
        <taxon>Hexapoda</taxon>
        <taxon>Insecta</taxon>
        <taxon>Pterygota</taxon>
        <taxon>Neoptera</taxon>
        <taxon>Endopterygota</taxon>
        <taxon>Hymenoptera</taxon>
        <taxon>Apocrita</taxon>
        <taxon>Proctotrupomorpha</taxon>
        <taxon>Chalcidoidea</taxon>
        <taxon>Trichogrammatidae</taxon>
        <taxon>Trichogramma</taxon>
    </lineage>
</organism>
<dbReference type="EMBL" id="JBJJXI010000082">
    <property type="protein sequence ID" value="KAL3395350.1"/>
    <property type="molecule type" value="Genomic_DNA"/>
</dbReference>
<evidence type="ECO:0000313" key="2">
    <source>
        <dbReference type="Proteomes" id="UP001627154"/>
    </source>
</evidence>
<dbReference type="AlphaFoldDB" id="A0ABD2WQV8"/>
<protein>
    <recommendedName>
        <fullName evidence="3">Secreted protein</fullName>
    </recommendedName>
</protein>
<comment type="caution">
    <text evidence="1">The sequence shown here is derived from an EMBL/GenBank/DDBJ whole genome shotgun (WGS) entry which is preliminary data.</text>
</comment>
<evidence type="ECO:0008006" key="3">
    <source>
        <dbReference type="Google" id="ProtNLM"/>
    </source>
</evidence>
<evidence type="ECO:0000313" key="1">
    <source>
        <dbReference type="EMBL" id="KAL3395350.1"/>
    </source>
</evidence>
<accession>A0ABD2WQV8</accession>
<gene>
    <name evidence="1" type="ORF">TKK_010461</name>
</gene>